<dbReference type="RefSeq" id="WP_404615662.1">
    <property type="nucleotide sequence ID" value="NZ_JBIYDN010000071.1"/>
</dbReference>
<dbReference type="Proteomes" id="UP001620514">
    <property type="component" value="Unassembled WGS sequence"/>
</dbReference>
<name>A0ABW8MZ07_9BURK</name>
<dbReference type="EMBL" id="JBIYDN010000071">
    <property type="protein sequence ID" value="MFK4448973.1"/>
    <property type="molecule type" value="Genomic_DNA"/>
</dbReference>
<keyword evidence="2" id="KW-1185">Reference proteome</keyword>
<protein>
    <submittedName>
        <fullName evidence="1">Uncharacterized protein</fullName>
    </submittedName>
</protein>
<proteinExistence type="predicted"/>
<evidence type="ECO:0000313" key="1">
    <source>
        <dbReference type="EMBL" id="MFK4448973.1"/>
    </source>
</evidence>
<accession>A0ABW8MZ07</accession>
<sequence>MRFETIQYDNVPEDGQIDAGAVVPVDGKSWLSPPDGGCGIPPCPCFCGHFFMRLFPRDDQGVVFGYIAEFDTREELEDISGRWLASTSRR</sequence>
<reference evidence="1 2" key="1">
    <citation type="submission" date="2024-11" db="EMBL/GenBank/DDBJ databases">
        <title>Using genomics to understand microbial adaptation to soil warming.</title>
        <authorList>
            <person name="Deangelis K.M. PhD."/>
        </authorList>
    </citation>
    <scope>NUCLEOTIDE SEQUENCE [LARGE SCALE GENOMIC DNA]</scope>
    <source>
        <strain evidence="1 2">GAS97</strain>
    </source>
</reference>
<evidence type="ECO:0000313" key="2">
    <source>
        <dbReference type="Proteomes" id="UP001620514"/>
    </source>
</evidence>
<comment type="caution">
    <text evidence="1">The sequence shown here is derived from an EMBL/GenBank/DDBJ whole genome shotgun (WGS) entry which is preliminary data.</text>
</comment>
<organism evidence="1 2">
    <name type="scientific">Caballeronia udeis</name>
    <dbReference type="NCBI Taxonomy" id="1232866"/>
    <lineage>
        <taxon>Bacteria</taxon>
        <taxon>Pseudomonadati</taxon>
        <taxon>Pseudomonadota</taxon>
        <taxon>Betaproteobacteria</taxon>
        <taxon>Burkholderiales</taxon>
        <taxon>Burkholderiaceae</taxon>
        <taxon>Caballeronia</taxon>
    </lineage>
</organism>
<gene>
    <name evidence="1" type="ORF">ABH943_009018</name>
</gene>